<gene>
    <name evidence="6" type="ORF">OHC33_009785</name>
</gene>
<dbReference type="GO" id="GO:0030170">
    <property type="term" value="F:pyridoxal phosphate binding"/>
    <property type="evidence" value="ECO:0007669"/>
    <property type="project" value="InterPro"/>
</dbReference>
<protein>
    <recommendedName>
        <fullName evidence="5">Aminotransferase class I/classII large domain-containing protein</fullName>
    </recommendedName>
</protein>
<organism evidence="6 7">
    <name type="scientific">Knufia fluminis</name>
    <dbReference type="NCBI Taxonomy" id="191047"/>
    <lineage>
        <taxon>Eukaryota</taxon>
        <taxon>Fungi</taxon>
        <taxon>Dikarya</taxon>
        <taxon>Ascomycota</taxon>
        <taxon>Pezizomycotina</taxon>
        <taxon>Eurotiomycetes</taxon>
        <taxon>Chaetothyriomycetidae</taxon>
        <taxon>Chaetothyriales</taxon>
        <taxon>Trichomeriaceae</taxon>
        <taxon>Knufia</taxon>
    </lineage>
</organism>
<evidence type="ECO:0000256" key="1">
    <source>
        <dbReference type="ARBA" id="ARBA00001933"/>
    </source>
</evidence>
<dbReference type="InterPro" id="IPR015422">
    <property type="entry name" value="PyrdxlP-dep_Trfase_small"/>
</dbReference>
<evidence type="ECO:0000313" key="7">
    <source>
        <dbReference type="Proteomes" id="UP001316803"/>
    </source>
</evidence>
<dbReference type="InterPro" id="IPR050087">
    <property type="entry name" value="AON_synthase_class-II"/>
</dbReference>
<evidence type="ECO:0000256" key="4">
    <source>
        <dbReference type="ARBA" id="ARBA00022898"/>
    </source>
</evidence>
<dbReference type="Gene3D" id="3.90.1150.10">
    <property type="entry name" value="Aspartate Aminotransferase, domain 1"/>
    <property type="match status" value="1"/>
</dbReference>
<dbReference type="Gene3D" id="3.40.640.10">
    <property type="entry name" value="Type I PLP-dependent aspartate aminotransferase-like (Major domain)"/>
    <property type="match status" value="1"/>
</dbReference>
<keyword evidence="7" id="KW-1185">Reference proteome</keyword>
<dbReference type="InterPro" id="IPR015424">
    <property type="entry name" value="PyrdxlP-dep_Trfase"/>
</dbReference>
<proteinExistence type="inferred from homology"/>
<dbReference type="EMBL" id="JAKLMC020000038">
    <property type="protein sequence ID" value="KAK5949244.1"/>
    <property type="molecule type" value="Genomic_DNA"/>
</dbReference>
<dbReference type="InterPro" id="IPR015421">
    <property type="entry name" value="PyrdxlP-dep_Trfase_major"/>
</dbReference>
<dbReference type="GO" id="GO:0016740">
    <property type="term" value="F:transferase activity"/>
    <property type="evidence" value="ECO:0007669"/>
    <property type="project" value="UniProtKB-KW"/>
</dbReference>
<comment type="similarity">
    <text evidence="2">Belongs to the class-II pyridoxal-phosphate-dependent aminotransferase family. BioF subfamily.</text>
</comment>
<dbReference type="Proteomes" id="UP001316803">
    <property type="component" value="Unassembled WGS sequence"/>
</dbReference>
<dbReference type="SUPFAM" id="SSF53383">
    <property type="entry name" value="PLP-dependent transferases"/>
    <property type="match status" value="1"/>
</dbReference>
<dbReference type="PANTHER" id="PTHR13693:SF77">
    <property type="entry name" value="8-AMINO-7-OXONONANOATE SYNTHASE"/>
    <property type="match status" value="1"/>
</dbReference>
<sequence>MGSEYGRQQKPPTALEQALAATLGRRKSQSKLRTLKSSPAGSIDFSSNDFLSLATTKEFREDYLKELQQRILPVGSTGSRLLDGNSGYAESLEQQIAAFHGAESGLLIGSGFDANVSIFTCLPQPGDTIVYDELIHASVHDGMRISRATTFLAFKHNALDDFQAKLKLCTSASQNVFVAVESVYSMDGDVAPLSEMVRIMKDSFPHNNCHLIVDEAHATGVYGSKGSGRVSELGLESDVLIRLHTFGKALASNGAIILCSPIIRTYLINYARPVIFTTFMSYPNLVAIKVAYDWLESGKTEMLSARLTQLIGYMYAKLKSLESLAQRLEGGSFTLPDACPKSAIFALMMQEPRELAAFCQTAGFVVRAVMHPTVPLGTERVRICLHAGNTEAEIDAFVKTVRLWLDQRIACLAATSSDSTSAQAEEVAGLESRTLQTSSAAILAKL</sequence>
<reference evidence="6 7" key="1">
    <citation type="submission" date="2022-12" db="EMBL/GenBank/DDBJ databases">
        <title>Genomic features and morphological characterization of a novel Knufia sp. strain isolated from spacecraft assembly facility.</title>
        <authorList>
            <person name="Teixeira M."/>
            <person name="Chander A.M."/>
            <person name="Stajich J.E."/>
            <person name="Venkateswaran K."/>
        </authorList>
    </citation>
    <scope>NUCLEOTIDE SEQUENCE [LARGE SCALE GENOMIC DNA]</scope>
    <source>
        <strain evidence="6 7">FJI-L2-BK-P2</strain>
    </source>
</reference>
<dbReference type="GO" id="GO:0009102">
    <property type="term" value="P:biotin biosynthetic process"/>
    <property type="evidence" value="ECO:0007669"/>
    <property type="project" value="TreeGrafter"/>
</dbReference>
<evidence type="ECO:0000256" key="3">
    <source>
        <dbReference type="ARBA" id="ARBA00022679"/>
    </source>
</evidence>
<comment type="caution">
    <text evidence="6">The sequence shown here is derived from an EMBL/GenBank/DDBJ whole genome shotgun (WGS) entry which is preliminary data.</text>
</comment>
<feature type="domain" description="Aminotransferase class I/classII large" evidence="5">
    <location>
        <begin position="43"/>
        <end position="399"/>
    </location>
</feature>
<comment type="cofactor">
    <cofactor evidence="1">
        <name>pyridoxal 5'-phosphate</name>
        <dbReference type="ChEBI" id="CHEBI:597326"/>
    </cofactor>
</comment>
<dbReference type="AlphaFoldDB" id="A0AAN8E8U8"/>
<evidence type="ECO:0000313" key="6">
    <source>
        <dbReference type="EMBL" id="KAK5949244.1"/>
    </source>
</evidence>
<dbReference type="PANTHER" id="PTHR13693">
    <property type="entry name" value="CLASS II AMINOTRANSFERASE/8-AMINO-7-OXONONANOATE SYNTHASE"/>
    <property type="match status" value="1"/>
</dbReference>
<keyword evidence="4" id="KW-0663">Pyridoxal phosphate</keyword>
<name>A0AAN8E8U8_9EURO</name>
<evidence type="ECO:0000256" key="2">
    <source>
        <dbReference type="ARBA" id="ARBA00010008"/>
    </source>
</evidence>
<dbReference type="InterPro" id="IPR004839">
    <property type="entry name" value="Aminotransferase_I/II_large"/>
</dbReference>
<evidence type="ECO:0000259" key="5">
    <source>
        <dbReference type="Pfam" id="PF00155"/>
    </source>
</evidence>
<accession>A0AAN8E8U8</accession>
<keyword evidence="3" id="KW-0808">Transferase</keyword>
<dbReference type="Pfam" id="PF00155">
    <property type="entry name" value="Aminotran_1_2"/>
    <property type="match status" value="1"/>
</dbReference>